<reference evidence="1" key="1">
    <citation type="journal article" date="2017" name="Gigascience">
        <title>The first near-complete assembly of the hexaploid bread wheat genome, Triticum aestivum.</title>
        <authorList>
            <person name="Zimin A.V."/>
            <person name="Puiu D."/>
            <person name="Hall R."/>
            <person name="Kingan S."/>
            <person name="Clavijo B.J."/>
            <person name="Salzberg S.L."/>
        </authorList>
    </citation>
    <scope>NUCLEOTIDE SEQUENCE</scope>
    <source>
        <tissue evidence="1">Leaf</tissue>
    </source>
</reference>
<comment type="caution">
    <text evidence="1">The sequence shown here is derived from an EMBL/GenBank/DDBJ whole genome shotgun (WGS) entry which is preliminary data.</text>
</comment>
<accession>A0A9R1J2B6</accession>
<sequence length="85" mass="9322">PERAAAQRDGGEPMLVPAERLVMSCNLGEVKGVILDTTKIQLLNREEGLCLINIGWPIFNGKPITFTYAAKTPLDFTLYNASPEC</sequence>
<evidence type="ECO:0000313" key="1">
    <source>
        <dbReference type="EMBL" id="KAF7001511.1"/>
    </source>
</evidence>
<name>A0A9R1J2B6_WHEAT</name>
<organism evidence="1">
    <name type="scientific">Triticum aestivum</name>
    <name type="common">Wheat</name>
    <dbReference type="NCBI Taxonomy" id="4565"/>
    <lineage>
        <taxon>Eukaryota</taxon>
        <taxon>Viridiplantae</taxon>
        <taxon>Streptophyta</taxon>
        <taxon>Embryophyta</taxon>
        <taxon>Tracheophyta</taxon>
        <taxon>Spermatophyta</taxon>
        <taxon>Magnoliopsida</taxon>
        <taxon>Liliopsida</taxon>
        <taxon>Poales</taxon>
        <taxon>Poaceae</taxon>
        <taxon>BOP clade</taxon>
        <taxon>Pooideae</taxon>
        <taxon>Triticodae</taxon>
        <taxon>Triticeae</taxon>
        <taxon>Triticinae</taxon>
        <taxon>Triticum</taxon>
    </lineage>
</organism>
<reference evidence="1" key="2">
    <citation type="submission" date="2020-03" db="EMBL/GenBank/DDBJ databases">
        <title>The second near-complete assembly of the hexaploid bread wheat (Triticum aestivum) genome.</title>
        <authorList>
            <person name="Zimin A.V."/>
            <person name="Puiu D."/>
            <person name="Shumante A."/>
            <person name="Alonge M."/>
            <person name="Salzberg S.L."/>
        </authorList>
    </citation>
    <scope>NUCLEOTIDE SEQUENCE</scope>
    <source>
        <tissue evidence="1">Leaf</tissue>
    </source>
</reference>
<dbReference type="EMBL" id="CM022214">
    <property type="protein sequence ID" value="KAF7001511.1"/>
    <property type="molecule type" value="Genomic_DNA"/>
</dbReference>
<gene>
    <name evidence="1" type="ORF">CFC21_017168</name>
</gene>
<proteinExistence type="predicted"/>
<feature type="non-terminal residue" evidence="1">
    <location>
        <position position="85"/>
    </location>
</feature>
<dbReference type="AlphaFoldDB" id="A0A9R1J2B6"/>
<dbReference type="Proteomes" id="UP000815260">
    <property type="component" value="Chromosome 2A"/>
</dbReference>
<dbReference type="OrthoDB" id="603213at2759"/>
<feature type="non-terminal residue" evidence="1">
    <location>
        <position position="1"/>
    </location>
</feature>
<protein>
    <submittedName>
        <fullName evidence="1">Uncharacterized protein</fullName>
    </submittedName>
</protein>